<accession>A0A8T9BME0</accession>
<name>A0A8T9BME0_9HELO</name>
<dbReference type="OrthoDB" id="441446at2759"/>
<dbReference type="Proteomes" id="UP000469559">
    <property type="component" value="Unassembled WGS sequence"/>
</dbReference>
<dbReference type="GO" id="GO:0004519">
    <property type="term" value="F:endonuclease activity"/>
    <property type="evidence" value="ECO:0007669"/>
    <property type="project" value="UniProtKB-KW"/>
</dbReference>
<evidence type="ECO:0000256" key="8">
    <source>
        <dbReference type="SAM" id="SignalP"/>
    </source>
</evidence>
<dbReference type="GO" id="GO:0003676">
    <property type="term" value="F:nucleic acid binding"/>
    <property type="evidence" value="ECO:0007669"/>
    <property type="project" value="InterPro"/>
</dbReference>
<gene>
    <name evidence="9" type="primary">nucS_0</name>
    <name evidence="9" type="ORF">LARI1_G002561</name>
</gene>
<dbReference type="GO" id="GO:0006308">
    <property type="term" value="P:DNA catabolic process"/>
    <property type="evidence" value="ECO:0007669"/>
    <property type="project" value="InterPro"/>
</dbReference>
<feature type="chain" id="PRO_5035922322" evidence="8">
    <location>
        <begin position="26"/>
        <end position="296"/>
    </location>
</feature>
<dbReference type="SUPFAM" id="SSF48537">
    <property type="entry name" value="Phospholipase C/P1 nuclease"/>
    <property type="match status" value="1"/>
</dbReference>
<dbReference type="GO" id="GO:0046872">
    <property type="term" value="F:metal ion binding"/>
    <property type="evidence" value="ECO:0007669"/>
    <property type="project" value="UniProtKB-KW"/>
</dbReference>
<proteinExistence type="inferred from homology"/>
<comment type="similarity">
    <text evidence="1">Belongs to the nuclease type I family.</text>
</comment>
<evidence type="ECO:0000256" key="2">
    <source>
        <dbReference type="ARBA" id="ARBA00022722"/>
    </source>
</evidence>
<feature type="signal peptide" evidence="8">
    <location>
        <begin position="1"/>
        <end position="25"/>
    </location>
</feature>
<keyword evidence="5" id="KW-0378">Hydrolase</keyword>
<keyword evidence="2" id="KW-0540">Nuclease</keyword>
<sequence>MKFPPSTTATALYLLISCTLPTSHAWGSLGHETIAYIASNFVSPATQSLFQTILHNQTSSYLAGVATWADSFRYTAAGRFSAPFHFIDAEDDPPASCGVVYARDCPVEGCVVGAIRNYTAQLLDADLGAGNRNMAAKFVIHFVGDIHQPLHDESLDRGGNSILVTFDNVQTNLHHVWDSNIPEKLIGGYALPDAERWATALTTAIKTGVYKTDAESWLQGIDLSDPVGTSIRWAEEANQFVCQTVLPEGKDAVVGKELGGEYYEAAVPVIELQVARAGYRLARWLDLIAAGGKTEF</sequence>
<comment type="caution">
    <text evidence="9">The sequence shown here is derived from an EMBL/GenBank/DDBJ whole genome shotgun (WGS) entry which is preliminary data.</text>
</comment>
<keyword evidence="3" id="KW-0479">Metal-binding</keyword>
<dbReference type="InterPro" id="IPR008947">
    <property type="entry name" value="PLipase_C/P1_nuclease_dom_sf"/>
</dbReference>
<dbReference type="Pfam" id="PF02265">
    <property type="entry name" value="S1-P1_nuclease"/>
    <property type="match status" value="1"/>
</dbReference>
<protein>
    <submittedName>
        <fullName evidence="9">Nuclease S1</fullName>
    </submittedName>
</protein>
<keyword evidence="6" id="KW-1015">Disulfide bond</keyword>
<evidence type="ECO:0000256" key="5">
    <source>
        <dbReference type="ARBA" id="ARBA00022801"/>
    </source>
</evidence>
<dbReference type="PROSITE" id="PS51257">
    <property type="entry name" value="PROKAR_LIPOPROTEIN"/>
    <property type="match status" value="1"/>
</dbReference>
<keyword evidence="4" id="KW-0255">Endonuclease</keyword>
<organism evidence="9 10">
    <name type="scientific">Lachnellula arida</name>
    <dbReference type="NCBI Taxonomy" id="1316785"/>
    <lineage>
        <taxon>Eukaryota</taxon>
        <taxon>Fungi</taxon>
        <taxon>Dikarya</taxon>
        <taxon>Ascomycota</taxon>
        <taxon>Pezizomycotina</taxon>
        <taxon>Leotiomycetes</taxon>
        <taxon>Helotiales</taxon>
        <taxon>Lachnaceae</taxon>
        <taxon>Lachnellula</taxon>
    </lineage>
</organism>
<dbReference type="FunFam" id="1.10.575.10:FF:000004">
    <property type="entry name" value="Nuclease S1"/>
    <property type="match status" value="1"/>
</dbReference>
<dbReference type="GO" id="GO:0016788">
    <property type="term" value="F:hydrolase activity, acting on ester bonds"/>
    <property type="evidence" value="ECO:0007669"/>
    <property type="project" value="InterPro"/>
</dbReference>
<evidence type="ECO:0000313" key="10">
    <source>
        <dbReference type="Proteomes" id="UP000469559"/>
    </source>
</evidence>
<dbReference type="AlphaFoldDB" id="A0A8T9BME0"/>
<evidence type="ECO:0000256" key="1">
    <source>
        <dbReference type="ARBA" id="ARBA00009547"/>
    </source>
</evidence>
<evidence type="ECO:0000256" key="4">
    <source>
        <dbReference type="ARBA" id="ARBA00022759"/>
    </source>
</evidence>
<reference evidence="9 10" key="1">
    <citation type="submission" date="2018-05" db="EMBL/GenBank/DDBJ databases">
        <title>Whole genome sequencing for identification of molecular markers to develop diagnostic detection tools for the regulated plant pathogen Lachnellula willkommii.</title>
        <authorList>
            <person name="Giroux E."/>
            <person name="Bilodeau G."/>
        </authorList>
    </citation>
    <scope>NUCLEOTIDE SEQUENCE [LARGE SCALE GENOMIC DNA]</scope>
    <source>
        <strain evidence="9 10">CBS 203.66</strain>
    </source>
</reference>
<evidence type="ECO:0000256" key="6">
    <source>
        <dbReference type="ARBA" id="ARBA00023157"/>
    </source>
</evidence>
<keyword evidence="7" id="KW-0325">Glycoprotein</keyword>
<dbReference type="CDD" id="cd11010">
    <property type="entry name" value="S1-P1_nuclease"/>
    <property type="match status" value="1"/>
</dbReference>
<keyword evidence="10" id="KW-1185">Reference proteome</keyword>
<dbReference type="PANTHER" id="PTHR33146">
    <property type="entry name" value="ENDONUCLEASE 4"/>
    <property type="match status" value="1"/>
</dbReference>
<evidence type="ECO:0000256" key="3">
    <source>
        <dbReference type="ARBA" id="ARBA00022723"/>
    </source>
</evidence>
<dbReference type="PANTHER" id="PTHR33146:SF26">
    <property type="entry name" value="ENDONUCLEASE 4"/>
    <property type="match status" value="1"/>
</dbReference>
<dbReference type="Gene3D" id="1.10.575.10">
    <property type="entry name" value="P1 Nuclease"/>
    <property type="match status" value="1"/>
</dbReference>
<evidence type="ECO:0000313" key="9">
    <source>
        <dbReference type="EMBL" id="TVY19613.1"/>
    </source>
</evidence>
<dbReference type="EMBL" id="QGMF01000097">
    <property type="protein sequence ID" value="TVY19613.1"/>
    <property type="molecule type" value="Genomic_DNA"/>
</dbReference>
<dbReference type="InterPro" id="IPR003154">
    <property type="entry name" value="S1/P1nuclease"/>
</dbReference>
<evidence type="ECO:0000256" key="7">
    <source>
        <dbReference type="ARBA" id="ARBA00023180"/>
    </source>
</evidence>
<keyword evidence="8" id="KW-0732">Signal</keyword>